<dbReference type="InterPro" id="IPR018727">
    <property type="entry name" value="DUF2267"/>
</dbReference>
<evidence type="ECO:0000313" key="1">
    <source>
        <dbReference type="EMBL" id="BAG23493.1"/>
    </source>
</evidence>
<dbReference type="Proteomes" id="UP000001685">
    <property type="component" value="Chromosome"/>
</dbReference>
<dbReference type="HOGENOM" id="CLU_121888_0_0_11"/>
<organism evidence="1 2">
    <name type="scientific">Streptomyces griseus subsp. griseus (strain JCM 4626 / CBS 651.72 / NBRC 13350 / KCC S-0626 / ISP 5235)</name>
    <dbReference type="NCBI Taxonomy" id="455632"/>
    <lineage>
        <taxon>Bacteria</taxon>
        <taxon>Bacillati</taxon>
        <taxon>Actinomycetota</taxon>
        <taxon>Actinomycetes</taxon>
        <taxon>Kitasatosporales</taxon>
        <taxon>Streptomycetaceae</taxon>
        <taxon>Streptomyces</taxon>
    </lineage>
</organism>
<dbReference type="KEGG" id="sgr:SGR_6664"/>
<name>B1VLV2_STRGG</name>
<dbReference type="EMBL" id="AP009493">
    <property type="protein sequence ID" value="BAG23493.1"/>
    <property type="molecule type" value="Genomic_DNA"/>
</dbReference>
<evidence type="ECO:0008006" key="3">
    <source>
        <dbReference type="Google" id="ProtNLM"/>
    </source>
</evidence>
<dbReference type="Gene3D" id="1.10.490.110">
    <property type="entry name" value="Uncharacterized conserved protein DUF2267"/>
    <property type="match status" value="1"/>
</dbReference>
<dbReference type="RefSeq" id="WP_012382106.1">
    <property type="nucleotide sequence ID" value="NC_010572.1"/>
</dbReference>
<sequence length="147" mass="15875">MITEARGPRGSQQPYSTGYEQLLEMVRYEGAYPTRERADEAVRLVLAGLGRQLTGDERVDLARCLPLEAARVLTVQIPGSQPLTGWDFAKDIATRSGASLATTRWDIGAVFTAVSAQAGPLLITRILHRLPTGWALLFGRAGLTPAA</sequence>
<gene>
    <name evidence="1" type="ordered locus">SGR_6664</name>
</gene>
<accession>B1VLV2</accession>
<proteinExistence type="predicted"/>
<evidence type="ECO:0000313" key="2">
    <source>
        <dbReference type="Proteomes" id="UP000001685"/>
    </source>
</evidence>
<dbReference type="PATRIC" id="fig|455632.4.peg.6839"/>
<dbReference type="AlphaFoldDB" id="B1VLV2"/>
<reference evidence="2" key="1">
    <citation type="journal article" date="2008" name="J. Bacteriol.">
        <title>Genome sequence of the streptomycin-producing microorganism Streptomyces griseus IFO 13350.</title>
        <authorList>
            <person name="Ohnishi Y."/>
            <person name="Ishikawa J."/>
            <person name="Hara H."/>
            <person name="Suzuki H."/>
            <person name="Ikenoya M."/>
            <person name="Ikeda H."/>
            <person name="Yamashita A."/>
            <person name="Hattori M."/>
            <person name="Horinouchi S."/>
        </authorList>
    </citation>
    <scope>NUCLEOTIDE SEQUENCE [LARGE SCALE GENOMIC DNA]</scope>
    <source>
        <strain evidence="2">JCM 4626 / NBRC 13350</strain>
    </source>
</reference>
<protein>
    <recommendedName>
        <fullName evidence="3">DUF2267 domain containing protein</fullName>
    </recommendedName>
</protein>
<dbReference type="eggNOG" id="COG5502">
    <property type="taxonomic scope" value="Bacteria"/>
</dbReference>
<dbReference type="InterPro" id="IPR038282">
    <property type="entry name" value="DUF2267_sf"/>
</dbReference>
<dbReference type="Pfam" id="PF10025">
    <property type="entry name" value="DUF2267"/>
    <property type="match status" value="1"/>
</dbReference>